<evidence type="ECO:0000256" key="7">
    <source>
        <dbReference type="ARBA" id="ARBA00039594"/>
    </source>
</evidence>
<reference evidence="12" key="1">
    <citation type="submission" date="2023-11" db="EMBL/GenBank/DDBJ databases">
        <title>Genome assemblies of two species of porcelain crab, Petrolisthes cinctipes and Petrolisthes manimaculis (Anomura: Porcellanidae).</title>
        <authorList>
            <person name="Angst P."/>
        </authorList>
    </citation>
    <scope>NUCLEOTIDE SEQUENCE</scope>
    <source>
        <strain evidence="12">PB745_02</strain>
        <tissue evidence="12">Gill</tissue>
    </source>
</reference>
<evidence type="ECO:0000256" key="1">
    <source>
        <dbReference type="ARBA" id="ARBA00004370"/>
    </source>
</evidence>
<evidence type="ECO:0000313" key="12">
    <source>
        <dbReference type="EMBL" id="KAK4294894.1"/>
    </source>
</evidence>
<feature type="domain" description="TLDc" evidence="11">
    <location>
        <begin position="235"/>
        <end position="402"/>
    </location>
</feature>
<dbReference type="EMBL" id="JAWZYT010004184">
    <property type="protein sequence ID" value="KAK4294894.1"/>
    <property type="molecule type" value="Genomic_DNA"/>
</dbReference>
<name>A0AAE1NRK1_9EUCA</name>
<dbReference type="GO" id="GO:0005764">
    <property type="term" value="C:lysosome"/>
    <property type="evidence" value="ECO:0007669"/>
    <property type="project" value="UniProtKB-SubCell"/>
</dbReference>
<evidence type="ECO:0000256" key="3">
    <source>
        <dbReference type="ARBA" id="ARBA00004496"/>
    </source>
</evidence>
<keyword evidence="5" id="KW-0472">Membrane</keyword>
<dbReference type="SMART" id="SM00584">
    <property type="entry name" value="TLDc"/>
    <property type="match status" value="1"/>
</dbReference>
<keyword evidence="4" id="KW-0963">Cytoplasm</keyword>
<evidence type="ECO:0000256" key="4">
    <source>
        <dbReference type="ARBA" id="ARBA00022490"/>
    </source>
</evidence>
<keyword evidence="6" id="KW-0458">Lysosome</keyword>
<protein>
    <recommendedName>
        <fullName evidence="7">MTOR-associated protein MEAK7</fullName>
    </recommendedName>
    <alternativeName>
        <fullName evidence="9">TBC/LysM-associated domain-containing protein 1</fullName>
    </alternativeName>
    <alternativeName>
        <fullName evidence="8">TLD domain-containing protein 1</fullName>
    </alternativeName>
</protein>
<evidence type="ECO:0000259" key="11">
    <source>
        <dbReference type="PROSITE" id="PS51886"/>
    </source>
</evidence>
<evidence type="ECO:0000256" key="10">
    <source>
        <dbReference type="SAM" id="MobiDB-lite"/>
    </source>
</evidence>
<dbReference type="InterPro" id="IPR006571">
    <property type="entry name" value="TLDc_dom"/>
</dbReference>
<dbReference type="GO" id="GO:0005634">
    <property type="term" value="C:nucleus"/>
    <property type="evidence" value="ECO:0007669"/>
    <property type="project" value="TreeGrafter"/>
</dbReference>
<accession>A0AAE1NRK1</accession>
<dbReference type="PANTHER" id="PTHR23354:SF131">
    <property type="entry name" value="MTOR-ASSOCIATED PROTEIN MEAK7"/>
    <property type="match status" value="1"/>
</dbReference>
<gene>
    <name evidence="12" type="ORF">Pmani_032513</name>
</gene>
<comment type="subcellular location">
    <subcellularLocation>
        <location evidence="3">Cytoplasm</location>
    </subcellularLocation>
    <subcellularLocation>
        <location evidence="2">Lysosome</location>
    </subcellularLocation>
    <subcellularLocation>
        <location evidence="1">Membrane</location>
    </subcellularLocation>
</comment>
<dbReference type="GO" id="GO:0006979">
    <property type="term" value="P:response to oxidative stress"/>
    <property type="evidence" value="ECO:0007669"/>
    <property type="project" value="TreeGrafter"/>
</dbReference>
<evidence type="ECO:0000313" key="13">
    <source>
        <dbReference type="Proteomes" id="UP001292094"/>
    </source>
</evidence>
<feature type="compositionally biased region" description="Basic and acidic residues" evidence="10">
    <location>
        <begin position="438"/>
        <end position="450"/>
    </location>
</feature>
<organism evidence="12 13">
    <name type="scientific">Petrolisthes manimaculis</name>
    <dbReference type="NCBI Taxonomy" id="1843537"/>
    <lineage>
        <taxon>Eukaryota</taxon>
        <taxon>Metazoa</taxon>
        <taxon>Ecdysozoa</taxon>
        <taxon>Arthropoda</taxon>
        <taxon>Crustacea</taxon>
        <taxon>Multicrustacea</taxon>
        <taxon>Malacostraca</taxon>
        <taxon>Eumalacostraca</taxon>
        <taxon>Eucarida</taxon>
        <taxon>Decapoda</taxon>
        <taxon>Pleocyemata</taxon>
        <taxon>Anomura</taxon>
        <taxon>Galatheoidea</taxon>
        <taxon>Porcellanidae</taxon>
        <taxon>Petrolisthes</taxon>
    </lineage>
</organism>
<evidence type="ECO:0000256" key="8">
    <source>
        <dbReference type="ARBA" id="ARBA00041780"/>
    </source>
</evidence>
<feature type="compositionally biased region" description="Basic and acidic residues" evidence="10">
    <location>
        <begin position="413"/>
        <end position="426"/>
    </location>
</feature>
<comment type="caution">
    <text evidence="12">The sequence shown here is derived from an EMBL/GenBank/DDBJ whole genome shotgun (WGS) entry which is preliminary data.</text>
</comment>
<evidence type="ECO:0000256" key="5">
    <source>
        <dbReference type="ARBA" id="ARBA00023136"/>
    </source>
</evidence>
<keyword evidence="13" id="KW-1185">Reference proteome</keyword>
<dbReference type="Pfam" id="PF07534">
    <property type="entry name" value="TLD"/>
    <property type="match status" value="1"/>
</dbReference>
<evidence type="ECO:0000256" key="2">
    <source>
        <dbReference type="ARBA" id="ARBA00004371"/>
    </source>
</evidence>
<proteinExistence type="predicted"/>
<evidence type="ECO:0000256" key="6">
    <source>
        <dbReference type="ARBA" id="ARBA00023228"/>
    </source>
</evidence>
<evidence type="ECO:0000256" key="9">
    <source>
        <dbReference type="ARBA" id="ARBA00042134"/>
    </source>
</evidence>
<feature type="region of interest" description="Disordered" evidence="10">
    <location>
        <begin position="402"/>
        <end position="450"/>
    </location>
</feature>
<dbReference type="PROSITE" id="PS51886">
    <property type="entry name" value="TLDC"/>
    <property type="match status" value="1"/>
</dbReference>
<dbReference type="GO" id="GO:0016020">
    <property type="term" value="C:membrane"/>
    <property type="evidence" value="ECO:0007669"/>
    <property type="project" value="UniProtKB-SubCell"/>
</dbReference>
<sequence>MGGSESNLSKTVERKEYFTPEERQSALKTLHKLAKGNENVAINTLEKHIANYLSPEASSKLLGIVTKNRAPFSAKNPVQVVPCTSVVDGLGPLLKGSIEEHLYLTLTLAGGGQAGVDSDAIIRYLEMMMSSYLRLATSQKGYRSWHSGSGDNVQRICLAILHDLLYKGAGPKETWKQPTPKAKFTYEEIEKFILSHTIFTTIETEVLRRCFDLSPAADHTSLLPLPSLVPKNFSGILSGSQVLLLNNSLPPPLRSEWRLLFSSTTHGSSFSILLKQIVGKGPTLVVVEDQSGNKFGGFASVSWQVRPQFQGTAECFLFTLEPRAGIFLTTGYNTNYMYLNYLEKNTMPNGLGMGGREELFGLWVDYDFGKGKTSPSCTTFRSPPLSPNTELDIAGLEVWGLGPEEVDSDEEEGARSKRSALDKNPEARAMLDMMGKARVSEGLREEEKDE</sequence>
<dbReference type="Proteomes" id="UP001292094">
    <property type="component" value="Unassembled WGS sequence"/>
</dbReference>
<dbReference type="AlphaFoldDB" id="A0AAE1NRK1"/>
<dbReference type="PANTHER" id="PTHR23354">
    <property type="entry name" value="NUCLEOLAR PROTEIN 7/ESTROGEN RECEPTOR COACTIVATOR-RELATED"/>
    <property type="match status" value="1"/>
</dbReference>